<reference evidence="3" key="1">
    <citation type="submission" date="2006-09" db="EMBL/GenBank/DDBJ databases">
        <title>Complete sequence of Rhodopseudomonas palustris BisA53.</title>
        <authorList>
            <consortium name="US DOE Joint Genome Institute"/>
            <person name="Copeland A."/>
            <person name="Lucas S."/>
            <person name="Lapidus A."/>
            <person name="Barry K."/>
            <person name="Detter J.C."/>
            <person name="Glavina del Rio T."/>
            <person name="Hammon N."/>
            <person name="Israni S."/>
            <person name="Dalin E."/>
            <person name="Tice H."/>
            <person name="Pitluck S."/>
            <person name="Chain P."/>
            <person name="Malfatti S."/>
            <person name="Shin M."/>
            <person name="Vergez L."/>
            <person name="Schmutz J."/>
            <person name="Larimer F."/>
            <person name="Land M."/>
            <person name="Hauser L."/>
            <person name="Pelletier D.A."/>
            <person name="Kyrpides N."/>
            <person name="Kim E."/>
            <person name="Harwood C.S."/>
            <person name="Oda Y."/>
            <person name="Richardson P."/>
        </authorList>
    </citation>
    <scope>NUCLEOTIDE SEQUENCE [LARGE SCALE GENOMIC DNA]</scope>
    <source>
        <strain evidence="3">BisA53</strain>
    </source>
</reference>
<keyword evidence="2" id="KW-0812">Transmembrane</keyword>
<evidence type="ECO:0000256" key="2">
    <source>
        <dbReference type="SAM" id="Phobius"/>
    </source>
</evidence>
<protein>
    <submittedName>
        <fullName evidence="3">Uncharacterized protein</fullName>
    </submittedName>
</protein>
<sequence>MPSPEWIWGIAIVVLAIAVAYGLMRNSKRTAGDKRLTEAATKENYRAQNREDRAKPMPE</sequence>
<name>Q07R21_RHOP5</name>
<dbReference type="KEGG" id="rpe:RPE_1664"/>
<accession>Q07R21</accession>
<dbReference type="OrthoDB" id="8141446at2"/>
<evidence type="ECO:0000313" key="3">
    <source>
        <dbReference type="EMBL" id="ABJ05613.1"/>
    </source>
</evidence>
<dbReference type="HOGENOM" id="CLU_2957686_0_0_5"/>
<keyword evidence="2" id="KW-0472">Membrane</keyword>
<dbReference type="AlphaFoldDB" id="Q07R21"/>
<feature type="region of interest" description="Disordered" evidence="1">
    <location>
        <begin position="30"/>
        <end position="59"/>
    </location>
</feature>
<evidence type="ECO:0000256" key="1">
    <source>
        <dbReference type="SAM" id="MobiDB-lite"/>
    </source>
</evidence>
<feature type="transmembrane region" description="Helical" evidence="2">
    <location>
        <begin position="6"/>
        <end position="24"/>
    </location>
</feature>
<dbReference type="STRING" id="316055.RPE_1664"/>
<dbReference type="EMBL" id="CP000463">
    <property type="protein sequence ID" value="ABJ05613.1"/>
    <property type="molecule type" value="Genomic_DNA"/>
</dbReference>
<organism evidence="3">
    <name type="scientific">Rhodopseudomonas palustris (strain BisA53)</name>
    <dbReference type="NCBI Taxonomy" id="316055"/>
    <lineage>
        <taxon>Bacteria</taxon>
        <taxon>Pseudomonadati</taxon>
        <taxon>Pseudomonadota</taxon>
        <taxon>Alphaproteobacteria</taxon>
        <taxon>Hyphomicrobiales</taxon>
        <taxon>Nitrobacteraceae</taxon>
        <taxon>Rhodopseudomonas</taxon>
    </lineage>
</organism>
<gene>
    <name evidence="3" type="ordered locus">RPE_1664</name>
</gene>
<keyword evidence="2" id="KW-1133">Transmembrane helix</keyword>
<proteinExistence type="predicted"/>